<dbReference type="Gene3D" id="1.20.5.390">
    <property type="entry name" value="L1 transposable element, trimerization domain"/>
    <property type="match status" value="1"/>
</dbReference>
<evidence type="ECO:0000256" key="3">
    <source>
        <dbReference type="SAM" id="Phobius"/>
    </source>
</evidence>
<organism evidence="6 7">
    <name type="scientific">Canis lupus familiaris</name>
    <name type="common">Dog</name>
    <name type="synonym">Canis familiaris</name>
    <dbReference type="NCBI Taxonomy" id="9615"/>
    <lineage>
        <taxon>Eukaryota</taxon>
        <taxon>Metazoa</taxon>
        <taxon>Chordata</taxon>
        <taxon>Craniata</taxon>
        <taxon>Vertebrata</taxon>
        <taxon>Euteleostomi</taxon>
        <taxon>Mammalia</taxon>
        <taxon>Eutheria</taxon>
        <taxon>Laurasiatheria</taxon>
        <taxon>Carnivora</taxon>
        <taxon>Caniformia</taxon>
        <taxon>Canidae</taxon>
        <taxon>Canis</taxon>
    </lineage>
</organism>
<protein>
    <recommendedName>
        <fullName evidence="8">L1 transposable element RRM domain-containing protein</fullName>
    </recommendedName>
</protein>
<name>A0A8C0RK00_CANLF</name>
<dbReference type="Gene3D" id="3.30.250.20">
    <property type="entry name" value="L1 transposable element, C-terminal domain"/>
    <property type="match status" value="1"/>
</dbReference>
<dbReference type="InterPro" id="IPR042566">
    <property type="entry name" value="L1_C"/>
</dbReference>
<evidence type="ECO:0008006" key="8">
    <source>
        <dbReference type="Google" id="ProtNLM"/>
    </source>
</evidence>
<dbReference type="Pfam" id="PF02994">
    <property type="entry name" value="Transposase_22"/>
    <property type="match status" value="1"/>
</dbReference>
<evidence type="ECO:0000313" key="7">
    <source>
        <dbReference type="Proteomes" id="UP000694429"/>
    </source>
</evidence>
<reference evidence="6" key="2">
    <citation type="submission" date="2025-08" db="UniProtKB">
        <authorList>
            <consortium name="Ensembl"/>
        </authorList>
    </citation>
    <scope>IDENTIFICATION</scope>
</reference>
<feature type="transmembrane region" description="Helical" evidence="3">
    <location>
        <begin position="30"/>
        <end position="63"/>
    </location>
</feature>
<proteinExistence type="inferred from homology"/>
<dbReference type="InterPro" id="IPR004244">
    <property type="entry name" value="Transposase_22"/>
</dbReference>
<comment type="similarity">
    <text evidence="1">Belongs to the transposase 22 family.</text>
</comment>
<feature type="coiled-coil region" evidence="2">
    <location>
        <begin position="149"/>
        <end position="211"/>
    </location>
</feature>
<feature type="domain" description="L1 transposable element dsRBD-like" evidence="5">
    <location>
        <begin position="307"/>
        <end position="369"/>
    </location>
</feature>
<reference evidence="6" key="1">
    <citation type="submission" date="2019-03" db="EMBL/GenBank/DDBJ databases">
        <authorList>
            <person name="Warren W.C."/>
            <person name="Johnson G.S."/>
        </authorList>
    </citation>
    <scope>NUCLEOTIDE SEQUENCE [LARGE SCALE GENOMIC DNA]</scope>
    <source>
        <strain evidence="6">Basenji</strain>
    </source>
</reference>
<dbReference type="Proteomes" id="UP000694429">
    <property type="component" value="Chromosome 3"/>
</dbReference>
<evidence type="ECO:0000313" key="6">
    <source>
        <dbReference type="Ensembl" id="ENSCAFP00030022995.1"/>
    </source>
</evidence>
<evidence type="ECO:0000259" key="4">
    <source>
        <dbReference type="Pfam" id="PF02994"/>
    </source>
</evidence>
<keyword evidence="2" id="KW-0175">Coiled coil</keyword>
<evidence type="ECO:0000256" key="1">
    <source>
        <dbReference type="ARBA" id="ARBA00061640"/>
    </source>
</evidence>
<dbReference type="Gene3D" id="3.30.70.1820">
    <property type="entry name" value="L1 transposable element, RRM domain"/>
    <property type="match status" value="1"/>
</dbReference>
<dbReference type="InterPro" id="IPR043636">
    <property type="entry name" value="L1_RRM_dom"/>
</dbReference>
<dbReference type="Pfam" id="PF17490">
    <property type="entry name" value="Tnp_22_dsRBD"/>
    <property type="match status" value="1"/>
</dbReference>
<dbReference type="FunFam" id="3.30.70.1820:FF:000002">
    <property type="entry name" value="LINE-1 retrotransposable element ORF1 protein"/>
    <property type="match status" value="1"/>
</dbReference>
<evidence type="ECO:0000259" key="5">
    <source>
        <dbReference type="Pfam" id="PF17490"/>
    </source>
</evidence>
<dbReference type="Ensembl" id="ENSCAFT00030026335.1">
    <property type="protein sequence ID" value="ENSCAFP00030022995.1"/>
    <property type="gene ID" value="ENSCAFG00030014251.1"/>
</dbReference>
<keyword evidence="3" id="KW-0812">Transmembrane</keyword>
<keyword evidence="3" id="KW-0472">Membrane</keyword>
<dbReference type="PANTHER" id="PTHR11505">
    <property type="entry name" value="L1 TRANSPOSABLE ELEMENT-RELATED"/>
    <property type="match status" value="1"/>
</dbReference>
<sequence length="376" mass="44156">MAFVLFWVFFFLFCFLISDCFPHPFLFFTFLILFLSLFLLFPFFLPFFFFLFLFSFLLSLFLLFPIQLVFGHSALSKMTSRKTSPQKKESETVLSPTELQNLDYNSMSESQFRSTIIQLLVALEKSIKDSRDFMTAEFRANQAEIKNQLNETQSKLEVLTTSVNEVEERVSDIEDKLMAKRETEEKRDKQLKDHEDRIREINDSLRKKNLRLIGVPEGAERDRGPEYVFEQILAENFPNLGRETGIQIQEIERSPPKINKNRSTPRHLIVKLANSKDKEKILKAARDKKSLTFMGRNIRVTADLSTETWQARKGWHDIFRVLNEKNMQPRILYPARLSVKMEGEIKSFQDRQELKEYVTSKPALQEILRGTLKIPL</sequence>
<dbReference type="AlphaFoldDB" id="A0A8C0RK00"/>
<accession>A0A8C0RK00</accession>
<evidence type="ECO:0000256" key="2">
    <source>
        <dbReference type="SAM" id="Coils"/>
    </source>
</evidence>
<dbReference type="InterPro" id="IPR035300">
    <property type="entry name" value="L1_dsRBD"/>
</dbReference>
<feature type="domain" description="L1 transposable element RRM" evidence="4">
    <location>
        <begin position="208"/>
        <end position="303"/>
    </location>
</feature>
<keyword evidence="3" id="KW-1133">Transmembrane helix</keyword>